<sequence>MCANLLLSFFRPFSVRFSSIPQDVAVKAIHLFIRDETEYGLGHAKLLQLLKYCLKTYFTLNGTTYEQVKGTPMVSSNSRLIAEVVLQRLGRWFSTPQTEILGLVCRRHLRRN</sequence>
<reference evidence="1 2" key="1">
    <citation type="submission" date="2018-11" db="EMBL/GenBank/DDBJ databases">
        <authorList>
            <consortium name="Pathogen Informatics"/>
        </authorList>
    </citation>
    <scope>NUCLEOTIDE SEQUENCE [LARGE SCALE GENOMIC DNA]</scope>
</reference>
<name>A0A3P7LV55_DIBLA</name>
<dbReference type="EMBL" id="UYRU01067920">
    <property type="protein sequence ID" value="VDN17160.1"/>
    <property type="molecule type" value="Genomic_DNA"/>
</dbReference>
<protein>
    <submittedName>
        <fullName evidence="1">Uncharacterized protein</fullName>
    </submittedName>
</protein>
<accession>A0A3P7LV55</accession>
<organism evidence="1 2">
    <name type="scientific">Dibothriocephalus latus</name>
    <name type="common">Fish tapeworm</name>
    <name type="synonym">Diphyllobothrium latum</name>
    <dbReference type="NCBI Taxonomy" id="60516"/>
    <lineage>
        <taxon>Eukaryota</taxon>
        <taxon>Metazoa</taxon>
        <taxon>Spiralia</taxon>
        <taxon>Lophotrochozoa</taxon>
        <taxon>Platyhelminthes</taxon>
        <taxon>Cestoda</taxon>
        <taxon>Eucestoda</taxon>
        <taxon>Diphyllobothriidea</taxon>
        <taxon>Diphyllobothriidae</taxon>
        <taxon>Dibothriocephalus</taxon>
    </lineage>
</organism>
<proteinExistence type="predicted"/>
<dbReference type="OrthoDB" id="10047121at2759"/>
<dbReference type="Proteomes" id="UP000281553">
    <property type="component" value="Unassembled WGS sequence"/>
</dbReference>
<gene>
    <name evidence="1" type="ORF">DILT_LOCUS12855</name>
</gene>
<keyword evidence="2" id="KW-1185">Reference proteome</keyword>
<evidence type="ECO:0000313" key="2">
    <source>
        <dbReference type="Proteomes" id="UP000281553"/>
    </source>
</evidence>
<evidence type="ECO:0000313" key="1">
    <source>
        <dbReference type="EMBL" id="VDN17160.1"/>
    </source>
</evidence>
<dbReference type="AlphaFoldDB" id="A0A3P7LV55"/>